<feature type="domain" description="EccD-like transmembrane" evidence="2">
    <location>
        <begin position="5"/>
        <end position="223"/>
    </location>
</feature>
<keyword evidence="1" id="KW-0472">Membrane</keyword>
<feature type="transmembrane region" description="Helical" evidence="1">
    <location>
        <begin position="173"/>
        <end position="194"/>
    </location>
</feature>
<feature type="transmembrane region" description="Helical" evidence="1">
    <location>
        <begin position="98"/>
        <end position="117"/>
    </location>
</feature>
<comment type="caution">
    <text evidence="3">The sequence shown here is derived from an EMBL/GenBank/DDBJ whole genome shotgun (WGS) entry which is preliminary data.</text>
</comment>
<keyword evidence="4" id="KW-1185">Reference proteome</keyword>
<evidence type="ECO:0000259" key="2">
    <source>
        <dbReference type="Pfam" id="PF19053"/>
    </source>
</evidence>
<sequence length="227" mass="23353">MALLCPATRPYSLLPVAIGAVTAVPAALGVLFPTAATAIWIAATAVVAVVGNFLPWATLSLARLSVDSPQSEAEIFELPDDIDVKDVRQRYAAGSTMLFIAHIASAALLLLSVPLLAAQPAPYAGVMAVAAFLAMLIGSRQIHAMREVAVTVGATAVGLAATCALFARSHPEQAPALTVALVVAALVTVVVTYVTRRQSLFATRVADAAETVCLVAILPLAYLAIAV</sequence>
<dbReference type="eggNOG" id="ENOG502ZAY5">
    <property type="taxonomic scope" value="Bacteria"/>
</dbReference>
<proteinExistence type="predicted"/>
<dbReference type="AlphaFoldDB" id="A0A087AYQ8"/>
<feature type="transmembrane region" description="Helical" evidence="1">
    <location>
        <begin position="148"/>
        <end position="167"/>
    </location>
</feature>
<evidence type="ECO:0000256" key="1">
    <source>
        <dbReference type="SAM" id="Phobius"/>
    </source>
</evidence>
<evidence type="ECO:0000313" key="3">
    <source>
        <dbReference type="EMBL" id="KFI63908.1"/>
    </source>
</evidence>
<feature type="transmembrane region" description="Helical" evidence="1">
    <location>
        <begin position="12"/>
        <end position="32"/>
    </location>
</feature>
<name>A0A087AYQ8_9BIFI</name>
<organism evidence="3 4">
    <name type="scientific">Bifidobacterium cuniculi</name>
    <dbReference type="NCBI Taxonomy" id="1688"/>
    <lineage>
        <taxon>Bacteria</taxon>
        <taxon>Bacillati</taxon>
        <taxon>Actinomycetota</taxon>
        <taxon>Actinomycetes</taxon>
        <taxon>Bifidobacteriales</taxon>
        <taxon>Bifidobacteriaceae</taxon>
        <taxon>Bifidobacterium</taxon>
    </lineage>
</organism>
<accession>A0A087AYQ8</accession>
<reference evidence="3 4" key="1">
    <citation type="submission" date="2014-03" db="EMBL/GenBank/DDBJ databases">
        <title>Genomics of Bifidobacteria.</title>
        <authorList>
            <person name="Ventura M."/>
            <person name="Milani C."/>
            <person name="Lugli G.A."/>
        </authorList>
    </citation>
    <scope>NUCLEOTIDE SEQUENCE [LARGE SCALE GENOMIC DNA]</scope>
    <source>
        <strain evidence="3 4">LMG 10738</strain>
    </source>
</reference>
<dbReference type="Pfam" id="PF19053">
    <property type="entry name" value="EccD"/>
    <property type="match status" value="1"/>
</dbReference>
<gene>
    <name evidence="3" type="ORF">BCUN_1520</name>
</gene>
<feature type="transmembrane region" description="Helical" evidence="1">
    <location>
        <begin position="38"/>
        <end position="59"/>
    </location>
</feature>
<dbReference type="RefSeq" id="WP_238552328.1">
    <property type="nucleotide sequence ID" value="NZ_JGYV01000006.1"/>
</dbReference>
<feature type="transmembrane region" description="Helical" evidence="1">
    <location>
        <begin position="206"/>
        <end position="225"/>
    </location>
</feature>
<dbReference type="EMBL" id="JGYV01000006">
    <property type="protein sequence ID" value="KFI63908.1"/>
    <property type="molecule type" value="Genomic_DNA"/>
</dbReference>
<dbReference type="Proteomes" id="UP000029067">
    <property type="component" value="Unassembled WGS sequence"/>
</dbReference>
<evidence type="ECO:0000313" key="4">
    <source>
        <dbReference type="Proteomes" id="UP000029067"/>
    </source>
</evidence>
<keyword evidence="1" id="KW-0812">Transmembrane</keyword>
<dbReference type="STRING" id="1688.BCUN_1520"/>
<feature type="transmembrane region" description="Helical" evidence="1">
    <location>
        <begin position="123"/>
        <end position="139"/>
    </location>
</feature>
<protein>
    <submittedName>
        <fullName evidence="3">CD9/CD37/CD63 antigen</fullName>
    </submittedName>
</protein>
<keyword evidence="1" id="KW-1133">Transmembrane helix</keyword>
<dbReference type="InterPro" id="IPR044049">
    <property type="entry name" value="EccD_transm"/>
</dbReference>